<comment type="caution">
    <text evidence="1">The sequence shown here is derived from an EMBL/GenBank/DDBJ whole genome shotgun (WGS) entry which is preliminary data.</text>
</comment>
<evidence type="ECO:0000313" key="1">
    <source>
        <dbReference type="EMBL" id="TDE13537.1"/>
    </source>
</evidence>
<keyword evidence="2" id="KW-1185">Reference proteome</keyword>
<reference evidence="1 2" key="1">
    <citation type="submission" date="2019-03" db="EMBL/GenBank/DDBJ databases">
        <title>Draft genome sequences of novel Actinobacteria.</title>
        <authorList>
            <person name="Sahin N."/>
            <person name="Ay H."/>
            <person name="Saygin H."/>
        </authorList>
    </citation>
    <scope>NUCLEOTIDE SEQUENCE [LARGE SCALE GENOMIC DNA]</scope>
    <source>
        <strain evidence="1 2">5K138</strain>
    </source>
</reference>
<dbReference type="OrthoDB" id="5195207at2"/>
<dbReference type="AlphaFoldDB" id="A0A4R5DJL4"/>
<dbReference type="RefSeq" id="WP_131892297.1">
    <property type="nucleotide sequence ID" value="NZ_SMKZ01000005.1"/>
</dbReference>
<dbReference type="EMBL" id="SMKZ01000005">
    <property type="protein sequence ID" value="TDE13537.1"/>
    <property type="molecule type" value="Genomic_DNA"/>
</dbReference>
<sequence>MTDFVVQMEQTLRTTSPAGRRAMLRGLMPVVARWFEESLEPGDRPGSADVTLMLWADQVSAGLIGPLCAATQRARSSVAAVERVRQVERWRRRRGGADLTEAEARPAADG</sequence>
<gene>
    <name evidence="1" type="ORF">E1269_05770</name>
</gene>
<proteinExistence type="predicted"/>
<organism evidence="1 2">
    <name type="scientific">Jiangella asiatica</name>
    <dbReference type="NCBI Taxonomy" id="2530372"/>
    <lineage>
        <taxon>Bacteria</taxon>
        <taxon>Bacillati</taxon>
        <taxon>Actinomycetota</taxon>
        <taxon>Actinomycetes</taxon>
        <taxon>Jiangellales</taxon>
        <taxon>Jiangellaceae</taxon>
        <taxon>Jiangella</taxon>
    </lineage>
</organism>
<protein>
    <submittedName>
        <fullName evidence="1">Uncharacterized protein</fullName>
    </submittedName>
</protein>
<name>A0A4R5DJL4_9ACTN</name>
<evidence type="ECO:0000313" key="2">
    <source>
        <dbReference type="Proteomes" id="UP000294739"/>
    </source>
</evidence>
<accession>A0A4R5DJL4</accession>
<dbReference type="Proteomes" id="UP000294739">
    <property type="component" value="Unassembled WGS sequence"/>
</dbReference>
<dbReference type="InParanoid" id="A0A4R5DJL4"/>